<dbReference type="EMBL" id="NNSR01000024">
    <property type="protein sequence ID" value="PKD32555.1"/>
    <property type="molecule type" value="Genomic_DNA"/>
</dbReference>
<dbReference type="PROSITE" id="PS51063">
    <property type="entry name" value="HTH_CRP_2"/>
    <property type="match status" value="1"/>
</dbReference>
<protein>
    <submittedName>
        <fullName evidence="5">Transcriptional regulator FixK</fullName>
    </submittedName>
</protein>
<dbReference type="RefSeq" id="WP_101028400.1">
    <property type="nucleotide sequence ID" value="NZ_CABMMZ010000024.1"/>
</dbReference>
<evidence type="ECO:0000313" key="5">
    <source>
        <dbReference type="EMBL" id="PKD32555.1"/>
    </source>
</evidence>
<keyword evidence="2" id="KW-0238">DNA-binding</keyword>
<name>A0A2N0V030_9FIRM</name>
<comment type="caution">
    <text evidence="5">The sequence shown here is derived from an EMBL/GenBank/DDBJ whole genome shotgun (WGS) entry which is preliminary data.</text>
</comment>
<dbReference type="SUPFAM" id="SSF46785">
    <property type="entry name" value="Winged helix' DNA-binding domain"/>
    <property type="match status" value="1"/>
</dbReference>
<keyword evidence="6" id="KW-1185">Reference proteome</keyword>
<evidence type="ECO:0000256" key="1">
    <source>
        <dbReference type="ARBA" id="ARBA00023015"/>
    </source>
</evidence>
<dbReference type="SUPFAM" id="SSF51206">
    <property type="entry name" value="cAMP-binding domain-like"/>
    <property type="match status" value="1"/>
</dbReference>
<dbReference type="InterPro" id="IPR036390">
    <property type="entry name" value="WH_DNA-bd_sf"/>
</dbReference>
<dbReference type="SMART" id="SM00419">
    <property type="entry name" value="HTH_CRP"/>
    <property type="match status" value="1"/>
</dbReference>
<evidence type="ECO:0000256" key="3">
    <source>
        <dbReference type="ARBA" id="ARBA00023163"/>
    </source>
</evidence>
<dbReference type="InterPro" id="IPR014710">
    <property type="entry name" value="RmlC-like_jellyroll"/>
</dbReference>
<dbReference type="GO" id="GO:0006355">
    <property type="term" value="P:regulation of DNA-templated transcription"/>
    <property type="evidence" value="ECO:0007669"/>
    <property type="project" value="InterPro"/>
</dbReference>
<dbReference type="InterPro" id="IPR018490">
    <property type="entry name" value="cNMP-bd_dom_sf"/>
</dbReference>
<dbReference type="InterPro" id="IPR012318">
    <property type="entry name" value="HTH_CRP"/>
</dbReference>
<keyword evidence="1" id="KW-0805">Transcription regulation</keyword>
<gene>
    <name evidence="5" type="ORF">RBATCC27255_00267</name>
</gene>
<organism evidence="5 6">
    <name type="scientific">Ruminococcus bromii</name>
    <dbReference type="NCBI Taxonomy" id="40518"/>
    <lineage>
        <taxon>Bacteria</taxon>
        <taxon>Bacillati</taxon>
        <taxon>Bacillota</taxon>
        <taxon>Clostridia</taxon>
        <taxon>Eubacteriales</taxon>
        <taxon>Oscillospiraceae</taxon>
        <taxon>Ruminococcus</taxon>
    </lineage>
</organism>
<dbReference type="Proteomes" id="UP000233425">
    <property type="component" value="Unassembled WGS sequence"/>
</dbReference>
<proteinExistence type="predicted"/>
<accession>A0A2N0V030</accession>
<evidence type="ECO:0000259" key="4">
    <source>
        <dbReference type="PROSITE" id="PS51063"/>
    </source>
</evidence>
<reference evidence="5" key="1">
    <citation type="journal article" date="2018" name="Environ. Microbiol.">
        <title>Sporulation capability and amylosome conservation among diverse human colonic and rumen isolates of the keystone starch-degrader Ruminococcus bromii.</title>
        <authorList>
            <person name="Mukhopadhya I."/>
            <person name="Morais S."/>
            <person name="Laverde-Gomez J."/>
            <person name="Sheridan P.O."/>
            <person name="Walker A.W."/>
            <person name="Kelly W."/>
            <person name="Klieve A.V."/>
            <person name="Ouwerkerk D."/>
            <person name="Duncan S.H."/>
            <person name="Louis P."/>
            <person name="Koropatkin N."/>
            <person name="Cockburn D."/>
            <person name="Kibler R."/>
            <person name="Cooper P.J."/>
            <person name="Sandoval C."/>
            <person name="Crost E."/>
            <person name="Juge N."/>
            <person name="Bayer E.A."/>
            <person name="Flint H.J."/>
        </authorList>
    </citation>
    <scope>NUCLEOTIDE SEQUENCE [LARGE SCALE GENOMIC DNA]</scope>
    <source>
        <strain evidence="5">ATCC 27255</strain>
    </source>
</reference>
<dbReference type="Pfam" id="PF13545">
    <property type="entry name" value="HTH_Crp_2"/>
    <property type="match status" value="1"/>
</dbReference>
<dbReference type="Gene3D" id="2.60.120.10">
    <property type="entry name" value="Jelly Rolls"/>
    <property type="match status" value="1"/>
</dbReference>
<dbReference type="GeneID" id="93767774"/>
<feature type="domain" description="HTH crp-type" evidence="4">
    <location>
        <begin position="162"/>
        <end position="230"/>
    </location>
</feature>
<evidence type="ECO:0000313" key="6">
    <source>
        <dbReference type="Proteomes" id="UP000233425"/>
    </source>
</evidence>
<evidence type="ECO:0000256" key="2">
    <source>
        <dbReference type="ARBA" id="ARBA00023125"/>
    </source>
</evidence>
<keyword evidence="3" id="KW-0804">Transcription</keyword>
<dbReference type="GO" id="GO:0003677">
    <property type="term" value="F:DNA binding"/>
    <property type="evidence" value="ECO:0007669"/>
    <property type="project" value="UniProtKB-KW"/>
</dbReference>
<dbReference type="AlphaFoldDB" id="A0A2N0V030"/>
<sequence>MRKYVEVFTRDHLPKLRDQLLFSGLTDHEIFMFIQYAQPYYMSLNRGSTARVENKFSHMTGLVFSGTAYLYSVDYNGNKSLLKTIRSGESSGTLYAMFDYYNTLVEIMAGEDCEILFIPPEPMFITEDSLASIQQKILVNMLASQRQVFLQISEHLACLSKRSIKGKFMHLLQIHCKREHSCEVDLPFSRDELANYLAVDRASLSRALGELKKAGIIEFKKSHFKLIETAEYHFD</sequence>